<dbReference type="InterPro" id="IPR025701">
    <property type="entry name" value="UBQ-conjugat_E2_E"/>
</dbReference>
<dbReference type="RefSeq" id="WP_019856494.1">
    <property type="nucleotide sequence ID" value="NZ_LZTH01000012.1"/>
</dbReference>
<reference evidence="2" key="1">
    <citation type="submission" date="2012-10" db="EMBL/GenBank/DDBJ databases">
        <authorList>
            <person name="Maita H."/>
            <person name="Sato S."/>
        </authorList>
    </citation>
    <scope>NUCLEOTIDE SEQUENCE</scope>
    <source>
        <strain evidence="2">NZP2037</strain>
    </source>
</reference>
<dbReference type="Pfam" id="PF14452">
    <property type="entry name" value="Multi_ubiq"/>
    <property type="match status" value="1"/>
</dbReference>
<dbReference type="AlphaFoldDB" id="M5AN70"/>
<accession>M5AN70</accession>
<evidence type="ECO:0000313" key="2">
    <source>
        <dbReference type="EMBL" id="BAN09975.1"/>
    </source>
</evidence>
<evidence type="ECO:0000259" key="1">
    <source>
        <dbReference type="Pfam" id="PF14452"/>
    </source>
</evidence>
<dbReference type="Pfam" id="PF14462">
    <property type="entry name" value="Prok-E2_E"/>
    <property type="match status" value="1"/>
</dbReference>
<organism evidence="2">
    <name type="scientific">Rhizobium loti</name>
    <name type="common">Mesorhizobium loti</name>
    <dbReference type="NCBI Taxonomy" id="381"/>
    <lineage>
        <taxon>Bacteria</taxon>
        <taxon>Pseudomonadati</taxon>
        <taxon>Pseudomonadota</taxon>
        <taxon>Alphaproteobacteria</taxon>
        <taxon>Hyphomicrobiales</taxon>
        <taxon>Phyllobacteriaceae</taxon>
        <taxon>Mesorhizobium</taxon>
    </lineage>
</organism>
<dbReference type="EMBL" id="AP012557">
    <property type="protein sequence ID" value="BAN09975.1"/>
    <property type="molecule type" value="Genomic_DNA"/>
</dbReference>
<protein>
    <recommendedName>
        <fullName evidence="1">Multi-ubiquitin domain-containing protein</fullName>
    </recommendedName>
</protein>
<reference evidence="2" key="2">
    <citation type="journal article" date="2013" name="Microbes Environ.">
        <title>Commonalities and Differences among Symbiosis Islands of Three Mesorhizobium loti Strains.</title>
        <authorList>
            <person name="Kasai-Maita H."/>
            <person name="Hirakawa H."/>
            <person name="Nakamura Y."/>
            <person name="Kaneko T."/>
            <person name="Miki K."/>
            <person name="Maruya J."/>
            <person name="Okazaki S."/>
            <person name="Tabata S."/>
            <person name="Saeki K."/>
            <person name="Sato S."/>
        </authorList>
    </citation>
    <scope>NUCLEOTIDE SEQUENCE</scope>
    <source>
        <strain evidence="2">NZP2037</strain>
    </source>
</reference>
<feature type="domain" description="Multi-ubiquitin" evidence="1">
    <location>
        <begin position="15"/>
        <end position="81"/>
    </location>
</feature>
<sequence>MSDDDEKDVKDKKSYKVQIDKEHYESNKAQPTARELLVLAGKSPPEHFALYFKPKRGAPERIEIDKEVDLREPGVERFVTLPLDQTEGLGTDRREFDLPAEDVEWLVATGLRYELVREGGVLRVVIYGYPVPPGYNVSAVDVNVRIDTGYPEAQIDMAYFYPELQRGDGRSIGALAAESFDGKVWQRWSRHRTPANPWRPGVDNLSTHFGLVDSWLSRELAKA</sequence>
<dbReference type="InterPro" id="IPR027802">
    <property type="entry name" value="Multi-ubiquitin_dom"/>
</dbReference>
<proteinExistence type="predicted"/>
<name>M5AN70_RHILI</name>